<keyword evidence="3 4" id="KW-0175">Coiled coil</keyword>
<evidence type="ECO:0000256" key="3">
    <source>
        <dbReference type="ARBA" id="ARBA00023054"/>
    </source>
</evidence>
<dbReference type="Pfam" id="PF25967">
    <property type="entry name" value="RND-MFP_C"/>
    <property type="match status" value="1"/>
</dbReference>
<feature type="domain" description="Multidrug resistance protein MdtA-like C-terminal permuted SH3" evidence="7">
    <location>
        <begin position="417"/>
        <end position="473"/>
    </location>
</feature>
<proteinExistence type="inferred from homology"/>
<name>A0A7W4YZ88_9ACTN</name>
<feature type="chain" id="PRO_5038535674" evidence="6">
    <location>
        <begin position="29"/>
        <end position="514"/>
    </location>
</feature>
<dbReference type="InterPro" id="IPR050465">
    <property type="entry name" value="UPF0194_transport"/>
</dbReference>
<evidence type="ECO:0000259" key="7">
    <source>
        <dbReference type="Pfam" id="PF25967"/>
    </source>
</evidence>
<dbReference type="Gene3D" id="2.40.30.170">
    <property type="match status" value="1"/>
</dbReference>
<dbReference type="PANTHER" id="PTHR32347:SF23">
    <property type="entry name" value="BLL5650 PROTEIN"/>
    <property type="match status" value="1"/>
</dbReference>
<gene>
    <name evidence="8" type="ORF">FHU40_000244</name>
</gene>
<evidence type="ECO:0000256" key="6">
    <source>
        <dbReference type="SAM" id="SignalP"/>
    </source>
</evidence>
<dbReference type="Gene3D" id="1.10.287.470">
    <property type="entry name" value="Helix hairpin bin"/>
    <property type="match status" value="2"/>
</dbReference>
<dbReference type="Gene3D" id="2.40.420.20">
    <property type="match status" value="1"/>
</dbReference>
<comment type="subcellular location">
    <subcellularLocation>
        <location evidence="1">Cell envelope</location>
    </subcellularLocation>
</comment>
<evidence type="ECO:0000256" key="2">
    <source>
        <dbReference type="ARBA" id="ARBA00009477"/>
    </source>
</evidence>
<feature type="signal peptide" evidence="6">
    <location>
        <begin position="1"/>
        <end position="28"/>
    </location>
</feature>
<evidence type="ECO:0000256" key="1">
    <source>
        <dbReference type="ARBA" id="ARBA00004196"/>
    </source>
</evidence>
<feature type="region of interest" description="Disordered" evidence="5">
    <location>
        <begin position="124"/>
        <end position="165"/>
    </location>
</feature>
<dbReference type="InterPro" id="IPR058627">
    <property type="entry name" value="MdtA-like_C"/>
</dbReference>
<dbReference type="Proteomes" id="UP000589626">
    <property type="component" value="Unassembled WGS sequence"/>
</dbReference>
<comment type="similarity">
    <text evidence="2">Belongs to the membrane fusion protein (MFP) (TC 8.A.1) family.</text>
</comment>
<sequence>MRIPRRAVVGVAALSVVGVGWAAYAAQADDPSYRTARATVGEVEQTLDLSGTVEPAGRADLAFATSGTVATIAVEPGEQVRAGQALGRLDDETLRRAVRSARATLAVARAQLESDIDAQTVAVSQAGGGSPSAPAQTPQAPQSPQAPQTSESPAEPSGSPSQDPDLAALAEQQRAVVAAQSTVSASLVAAQQALVAQQAACVDVTGQACTDALGAVQAAQQRVATDQQALQDALDALGATLSEAGAAADPAAATSTSGEAPIVLVAEETPGGTVTAATLAHDQAAIDQARADLVAARQELATATVTAPFAGRIVAVDAAVGDSVAAGTDVFVLVSRGTTTVRVAATTAQVQDLKVGQRATAAPAGAERSLAGTVTQVSSVPDDDSAYAVTITLKRKRLDLATGLTASVAVVTGAATDVVTVPASAVSDGTVLVLDGGVATPTPVTTGVAGGTRVEITDGVSPGDQVVLADLDRALPSGDSGTGGLRFGEGGLPGVPGGGMVQFRGGSGGQPFGR</sequence>
<organism evidence="8 9">
    <name type="scientific">Nocardioides soli</name>
    <dbReference type="NCBI Taxonomy" id="1036020"/>
    <lineage>
        <taxon>Bacteria</taxon>
        <taxon>Bacillati</taxon>
        <taxon>Actinomycetota</taxon>
        <taxon>Actinomycetes</taxon>
        <taxon>Propionibacteriales</taxon>
        <taxon>Nocardioidaceae</taxon>
        <taxon>Nocardioides</taxon>
    </lineage>
</organism>
<dbReference type="NCBIfam" id="TIGR01730">
    <property type="entry name" value="RND_mfp"/>
    <property type="match status" value="1"/>
</dbReference>
<comment type="caution">
    <text evidence="8">The sequence shown here is derived from an EMBL/GenBank/DDBJ whole genome shotgun (WGS) entry which is preliminary data.</text>
</comment>
<evidence type="ECO:0000256" key="4">
    <source>
        <dbReference type="SAM" id="Coils"/>
    </source>
</evidence>
<reference evidence="8 9" key="1">
    <citation type="submission" date="2020-08" db="EMBL/GenBank/DDBJ databases">
        <title>Sequencing the genomes of 1000 actinobacteria strains.</title>
        <authorList>
            <person name="Klenk H.-P."/>
        </authorList>
    </citation>
    <scope>NUCLEOTIDE SEQUENCE [LARGE SCALE GENOMIC DNA]</scope>
    <source>
        <strain evidence="8 9">DSM 105498</strain>
    </source>
</reference>
<evidence type="ECO:0000313" key="9">
    <source>
        <dbReference type="Proteomes" id="UP000589626"/>
    </source>
</evidence>
<dbReference type="RefSeq" id="WP_183590475.1">
    <property type="nucleotide sequence ID" value="NZ_JACHWR010000001.1"/>
</dbReference>
<dbReference type="PANTHER" id="PTHR32347">
    <property type="entry name" value="EFFLUX SYSTEM COMPONENT YKNX-RELATED"/>
    <property type="match status" value="1"/>
</dbReference>
<dbReference type="GO" id="GO:0016020">
    <property type="term" value="C:membrane"/>
    <property type="evidence" value="ECO:0007669"/>
    <property type="project" value="InterPro"/>
</dbReference>
<keyword evidence="6" id="KW-0732">Signal</keyword>
<evidence type="ECO:0000313" key="8">
    <source>
        <dbReference type="EMBL" id="MBB3040443.1"/>
    </source>
</evidence>
<feature type="compositionally biased region" description="Gly residues" evidence="5">
    <location>
        <begin position="480"/>
        <end position="514"/>
    </location>
</feature>
<dbReference type="EMBL" id="JACHWR010000001">
    <property type="protein sequence ID" value="MBB3040443.1"/>
    <property type="molecule type" value="Genomic_DNA"/>
</dbReference>
<dbReference type="Gene3D" id="2.40.50.100">
    <property type="match status" value="2"/>
</dbReference>
<dbReference type="SUPFAM" id="SSF111369">
    <property type="entry name" value="HlyD-like secretion proteins"/>
    <property type="match status" value="2"/>
</dbReference>
<keyword evidence="9" id="KW-1185">Reference proteome</keyword>
<dbReference type="GO" id="GO:0022857">
    <property type="term" value="F:transmembrane transporter activity"/>
    <property type="evidence" value="ECO:0007669"/>
    <property type="project" value="InterPro"/>
</dbReference>
<feature type="coiled-coil region" evidence="4">
    <location>
        <begin position="279"/>
        <end position="306"/>
    </location>
</feature>
<feature type="compositionally biased region" description="Low complexity" evidence="5">
    <location>
        <begin position="131"/>
        <end position="161"/>
    </location>
</feature>
<feature type="region of interest" description="Disordered" evidence="5">
    <location>
        <begin position="478"/>
        <end position="514"/>
    </location>
</feature>
<protein>
    <submittedName>
        <fullName evidence="8">Multidrug efflux pump subunit AcrA (Membrane-fusion protein)</fullName>
    </submittedName>
</protein>
<dbReference type="InterPro" id="IPR006143">
    <property type="entry name" value="RND_pump_MFP"/>
</dbReference>
<accession>A0A7W4YZ88</accession>
<evidence type="ECO:0000256" key="5">
    <source>
        <dbReference type="SAM" id="MobiDB-lite"/>
    </source>
</evidence>
<dbReference type="GO" id="GO:0030313">
    <property type="term" value="C:cell envelope"/>
    <property type="evidence" value="ECO:0007669"/>
    <property type="project" value="UniProtKB-SubCell"/>
</dbReference>
<dbReference type="AlphaFoldDB" id="A0A7W4YZ88"/>